<name>A0ABW8ABB3_9ACTN</name>
<feature type="transmembrane region" description="Helical" evidence="1">
    <location>
        <begin position="151"/>
        <end position="170"/>
    </location>
</feature>
<dbReference type="NCBIfam" id="TIGR04222">
    <property type="entry name" value="near_uncomplex"/>
    <property type="match status" value="1"/>
</dbReference>
<dbReference type="Proteomes" id="UP001612928">
    <property type="component" value="Unassembled WGS sequence"/>
</dbReference>
<dbReference type="RefSeq" id="WP_397024132.1">
    <property type="nucleotide sequence ID" value="NZ_JBITMB010000007.1"/>
</dbReference>
<sequence>MDGAFHAAAIALFVFVSAAVVWIRAPLARARSRAVLIGPPQLELYEAAYLAGGPRRVINTALASLVAQDGLRVSSEGTVTPVHGFRPAKRAPVERVVHRHVASTPGGSATAEVRHAVAGHEVLRRLAITLSRRGLLVPPPVRARAHRRSRWLLGLAALATAVAVACAFPALRAGAAAIAVLAAVAGVACFFWVRRLMADPLTRAGQAALVTVDVRALKAGASGDRWRGSDDLGLLAVRGLTELPDRRLADALARDNRARRAGSTTCCAPGHCGAYSPPGSSGTWHDGDLGGGWGDPGGSDVGGSVSTVDVGGSSCGSGGCGGGGT</sequence>
<keyword evidence="1" id="KW-1133">Transmembrane helix</keyword>
<organism evidence="2 3">
    <name type="scientific">Nonomuraea indica</name>
    <dbReference type="NCBI Taxonomy" id="1581193"/>
    <lineage>
        <taxon>Bacteria</taxon>
        <taxon>Bacillati</taxon>
        <taxon>Actinomycetota</taxon>
        <taxon>Actinomycetes</taxon>
        <taxon>Streptosporangiales</taxon>
        <taxon>Streptosporangiaceae</taxon>
        <taxon>Nonomuraea</taxon>
    </lineage>
</organism>
<evidence type="ECO:0000313" key="3">
    <source>
        <dbReference type="Proteomes" id="UP001612928"/>
    </source>
</evidence>
<evidence type="ECO:0000313" key="2">
    <source>
        <dbReference type="EMBL" id="MFI7443933.1"/>
    </source>
</evidence>
<feature type="transmembrane region" description="Helical" evidence="1">
    <location>
        <begin position="6"/>
        <end position="23"/>
    </location>
</feature>
<dbReference type="EMBL" id="JBITMB010000007">
    <property type="protein sequence ID" value="MFI7443933.1"/>
    <property type="molecule type" value="Genomic_DNA"/>
</dbReference>
<keyword evidence="1" id="KW-0472">Membrane</keyword>
<dbReference type="InterPro" id="IPR026467">
    <property type="entry name" value="Ser/Gly_Cys_C_dom"/>
</dbReference>
<reference evidence="2 3" key="1">
    <citation type="submission" date="2024-10" db="EMBL/GenBank/DDBJ databases">
        <title>The Natural Products Discovery Center: Release of the First 8490 Sequenced Strains for Exploring Actinobacteria Biosynthetic Diversity.</title>
        <authorList>
            <person name="Kalkreuter E."/>
            <person name="Kautsar S.A."/>
            <person name="Yang D."/>
            <person name="Bader C.D."/>
            <person name="Teijaro C.N."/>
            <person name="Fluegel L."/>
            <person name="Davis C.M."/>
            <person name="Simpson J.R."/>
            <person name="Lauterbach L."/>
            <person name="Steele A.D."/>
            <person name="Gui C."/>
            <person name="Meng S."/>
            <person name="Li G."/>
            <person name="Viehrig K."/>
            <person name="Ye F."/>
            <person name="Su P."/>
            <person name="Kiefer A.F."/>
            <person name="Nichols A."/>
            <person name="Cepeda A.J."/>
            <person name="Yan W."/>
            <person name="Fan B."/>
            <person name="Jiang Y."/>
            <person name="Adhikari A."/>
            <person name="Zheng C.-J."/>
            <person name="Schuster L."/>
            <person name="Cowan T.M."/>
            <person name="Smanski M.J."/>
            <person name="Chevrette M.G."/>
            <person name="De Carvalho L.P.S."/>
            <person name="Shen B."/>
        </authorList>
    </citation>
    <scope>NUCLEOTIDE SEQUENCE [LARGE SCALE GENOMIC DNA]</scope>
    <source>
        <strain evidence="2 3">NPDC049503</strain>
    </source>
</reference>
<keyword evidence="1" id="KW-0812">Transmembrane</keyword>
<proteinExistence type="predicted"/>
<feature type="transmembrane region" description="Helical" evidence="1">
    <location>
        <begin position="176"/>
        <end position="193"/>
    </location>
</feature>
<protein>
    <submittedName>
        <fullName evidence="2">TIGR04222 domain-containing membrane protein</fullName>
    </submittedName>
</protein>
<gene>
    <name evidence="2" type="ORF">ACIBP5_28520</name>
</gene>
<comment type="caution">
    <text evidence="2">The sequence shown here is derived from an EMBL/GenBank/DDBJ whole genome shotgun (WGS) entry which is preliminary data.</text>
</comment>
<accession>A0ABW8ABB3</accession>
<keyword evidence="3" id="KW-1185">Reference proteome</keyword>
<evidence type="ECO:0000256" key="1">
    <source>
        <dbReference type="SAM" id="Phobius"/>
    </source>
</evidence>